<accession>C7CER3</accession>
<dbReference type="AlphaFoldDB" id="C7CER3"/>
<dbReference type="EMBL" id="FP103042">
    <property type="protein sequence ID" value="CAX26015.1"/>
    <property type="molecule type" value="Genomic_DNA"/>
</dbReference>
<gene>
    <name evidence="1" type="ORF">METD_I4385</name>
</gene>
<reference evidence="2" key="1">
    <citation type="journal article" date="2009" name="PLoS ONE">
        <title>Methylobacterium genome sequences: a reference blueprint to investigate microbial metabolism of C1 compounds from natural and industrial sources.</title>
        <authorList>
            <person name="Vuilleumier S."/>
            <person name="Chistoserdova L."/>
            <person name="Lee M.-C."/>
            <person name="Bringel F."/>
            <person name="Lajus A."/>
            <person name="Zhou Y."/>
            <person name="Gourion B."/>
            <person name="Barbe V."/>
            <person name="Chang J."/>
            <person name="Cruveiller S."/>
            <person name="Dossat C."/>
            <person name="Gillett W."/>
            <person name="Gruffaz C."/>
            <person name="Haugen E."/>
            <person name="Hourcade E."/>
            <person name="Levy R."/>
            <person name="Mangenot S."/>
            <person name="Muller E."/>
            <person name="Nadalig T."/>
            <person name="Pagni M."/>
            <person name="Penny C."/>
            <person name="Peyraud R."/>
            <person name="Robinson D.G."/>
            <person name="Roche D."/>
            <person name="Rouy Z."/>
            <person name="Saenampechek C."/>
            <person name="Salvignol G."/>
            <person name="Vallenet D."/>
            <person name="Wu Z."/>
            <person name="Marx C.J."/>
            <person name="Vorholt J.A."/>
            <person name="Olson M.V."/>
            <person name="Kaul R."/>
            <person name="Weissenbach J."/>
            <person name="Medigue C."/>
            <person name="Lidstrom M.E."/>
        </authorList>
    </citation>
    <scope>NUCLEOTIDE SEQUENCE [LARGE SCALE GENOMIC DNA]</scope>
    <source>
        <strain evidence="2">DSM 6343 / CIP 106787 / DM4</strain>
    </source>
</reference>
<protein>
    <submittedName>
        <fullName evidence="1">Uncharacterized protein</fullName>
    </submittedName>
</protein>
<dbReference type="HOGENOM" id="CLU_3027081_0_0_5"/>
<name>C7CER3_METED</name>
<proteinExistence type="predicted"/>
<evidence type="ECO:0000313" key="1">
    <source>
        <dbReference type="EMBL" id="CAX26015.1"/>
    </source>
</evidence>
<dbReference type="KEGG" id="mdi:METDI4385"/>
<evidence type="ECO:0000313" key="2">
    <source>
        <dbReference type="Proteomes" id="UP000008070"/>
    </source>
</evidence>
<dbReference type="Proteomes" id="UP000008070">
    <property type="component" value="Chromosome"/>
</dbReference>
<sequence length="55" mass="6462">MLDAAAPIYEMEIYYKKLLIFIWSNSPKIVQSSKAIKRVYLYIIFSYVSILSLLL</sequence>
<organism evidence="1 2">
    <name type="scientific">Methylorubrum extorquens (strain DSM 6343 / CIP 106787 / DM4)</name>
    <name type="common">Methylobacterium extorquens</name>
    <dbReference type="NCBI Taxonomy" id="661410"/>
    <lineage>
        <taxon>Bacteria</taxon>
        <taxon>Pseudomonadati</taxon>
        <taxon>Pseudomonadota</taxon>
        <taxon>Alphaproteobacteria</taxon>
        <taxon>Hyphomicrobiales</taxon>
        <taxon>Methylobacteriaceae</taxon>
        <taxon>Methylorubrum</taxon>
    </lineage>
</organism>